<sequence>MNENINKKFDVKNFDYDKCYEEVKENASKNINIIVCGATGVGKSSLINDFFEFDKDSAAPVGSSGKPQTRGIHEYHSKSITLFDTEGYEVESSSTPENSAFYKNIIDLIDERKNNYPADLGMHIHEVWYCINNRFMDLDERLIKDIQARNIPVCVIITKVDNLDENEVAQIKDAVGDAGKRNRINGIEVFTYSTNSDLGDEYVQKSEINSWAHHNLDDYLRESFIPSLKKAQGQMAEMMIKHKIPKYAALAAGIVTATSFVPVPLSDSVPLMGIQVKMAMDILSCYGIDNDMKGVVKNLAGAGFVSYIGKTLASQLLSVIPFVGGAAKATVNVSVATTVTATLGVAITKICEEYTKACIENGGSKGLMITKISDYFTVENLKKVMKEISKGKDQKIVERIVKAVVDMFKDTKKGARK</sequence>
<proteinExistence type="predicted"/>
<dbReference type="AlphaFoldDB" id="A0AAE3IJU2"/>
<dbReference type="Gene3D" id="3.40.50.300">
    <property type="entry name" value="P-loop containing nucleotide triphosphate hydrolases"/>
    <property type="match status" value="1"/>
</dbReference>
<dbReference type="PANTHER" id="PTHR18884">
    <property type="entry name" value="SEPTIN"/>
    <property type="match status" value="1"/>
</dbReference>
<accession>A0AAE3IJU2</accession>
<name>A0AAE3IJU2_9FIRM</name>
<dbReference type="InterPro" id="IPR030379">
    <property type="entry name" value="G_SEPTIN_dom"/>
</dbReference>
<protein>
    <submittedName>
        <fullName evidence="2">50S ribosome-binding GTPase</fullName>
    </submittedName>
</protein>
<dbReference type="EMBL" id="JAOQJZ010000006">
    <property type="protein sequence ID" value="MCU6705737.1"/>
    <property type="molecule type" value="Genomic_DNA"/>
</dbReference>
<dbReference type="InterPro" id="IPR027417">
    <property type="entry name" value="P-loop_NTPase"/>
</dbReference>
<feature type="domain" description="Septin-type G" evidence="1">
    <location>
        <begin position="30"/>
        <end position="198"/>
    </location>
</feature>
<comment type="caution">
    <text evidence="2">The sequence shown here is derived from an EMBL/GenBank/DDBJ whole genome shotgun (WGS) entry which is preliminary data.</text>
</comment>
<organism evidence="2 3">
    <name type="scientific">Hominimerdicola aceti</name>
    <dbReference type="NCBI Taxonomy" id="2981726"/>
    <lineage>
        <taxon>Bacteria</taxon>
        <taxon>Bacillati</taxon>
        <taxon>Bacillota</taxon>
        <taxon>Clostridia</taxon>
        <taxon>Eubacteriales</taxon>
        <taxon>Oscillospiraceae</taxon>
        <taxon>Hominimerdicola</taxon>
    </lineage>
</organism>
<dbReference type="RefSeq" id="WP_267301014.1">
    <property type="nucleotide sequence ID" value="NZ_JAOQJZ010000006.1"/>
</dbReference>
<dbReference type="SUPFAM" id="SSF52540">
    <property type="entry name" value="P-loop containing nucleoside triphosphate hydrolases"/>
    <property type="match status" value="1"/>
</dbReference>
<reference evidence="2 3" key="1">
    <citation type="journal article" date="2021" name="ISME Commun">
        <title>Automated analysis of genomic sequences facilitates high-throughput and comprehensive description of bacteria.</title>
        <authorList>
            <person name="Hitch T.C.A."/>
        </authorList>
    </citation>
    <scope>NUCLEOTIDE SEQUENCE [LARGE SCALE GENOMIC DNA]</scope>
    <source>
        <strain evidence="2 3">Sanger_31</strain>
    </source>
</reference>
<evidence type="ECO:0000313" key="2">
    <source>
        <dbReference type="EMBL" id="MCU6705737.1"/>
    </source>
</evidence>
<evidence type="ECO:0000313" key="3">
    <source>
        <dbReference type="Proteomes" id="UP001208131"/>
    </source>
</evidence>
<gene>
    <name evidence="2" type="ORF">OCV57_07355</name>
</gene>
<dbReference type="Pfam" id="PF00735">
    <property type="entry name" value="Septin"/>
    <property type="match status" value="1"/>
</dbReference>
<dbReference type="GO" id="GO:0005525">
    <property type="term" value="F:GTP binding"/>
    <property type="evidence" value="ECO:0007669"/>
    <property type="project" value="InterPro"/>
</dbReference>
<dbReference type="Proteomes" id="UP001208131">
    <property type="component" value="Unassembled WGS sequence"/>
</dbReference>
<evidence type="ECO:0000259" key="1">
    <source>
        <dbReference type="Pfam" id="PF00735"/>
    </source>
</evidence>
<keyword evidence="3" id="KW-1185">Reference proteome</keyword>